<evidence type="ECO:0000259" key="6">
    <source>
        <dbReference type="Pfam" id="PF00462"/>
    </source>
</evidence>
<proteinExistence type="predicted"/>
<dbReference type="NCBIfam" id="TIGR00365">
    <property type="entry name" value="Grx4 family monothiol glutaredoxin"/>
    <property type="match status" value="1"/>
</dbReference>
<accession>A0AA88G906</accession>
<comment type="caution">
    <text evidence="7">The sequence shown here is derived from an EMBL/GenBank/DDBJ whole genome shotgun (WGS) entry which is preliminary data.</text>
</comment>
<evidence type="ECO:0000256" key="5">
    <source>
        <dbReference type="ARBA" id="ARBA00023284"/>
    </source>
</evidence>
<protein>
    <recommendedName>
        <fullName evidence="6">Glutaredoxin domain-containing protein</fullName>
    </recommendedName>
</protein>
<dbReference type="PROSITE" id="PS51354">
    <property type="entry name" value="GLUTAREDOXIN_2"/>
    <property type="match status" value="1"/>
</dbReference>
<keyword evidence="2" id="KW-0479">Metal-binding</keyword>
<sequence length="180" mass="20492">MLRSICNTKNSINFSIISRTIKASSSSLVVNNMMRMESSSDMMFSTRSVVRGDESGFHDDFKTVRKPPQQNMKELFEQKKQEVDKIVHSNKIVLFMKGTPERPECGFSGAVVKILSLYNVDYASYNMNKDVMMKEALKEYSDWPTIPQLFVDGELIGGSDIVLNHHREGTLQEVLEGKKE</sequence>
<evidence type="ECO:0000313" key="8">
    <source>
        <dbReference type="Proteomes" id="UP000816034"/>
    </source>
</evidence>
<dbReference type="RefSeq" id="XP_044542929.1">
    <property type="nucleotide sequence ID" value="XM_044687544.1"/>
</dbReference>
<dbReference type="Proteomes" id="UP000816034">
    <property type="component" value="Unassembled WGS sequence"/>
</dbReference>
<dbReference type="CDD" id="cd03028">
    <property type="entry name" value="GRX_PICOT_like"/>
    <property type="match status" value="1"/>
</dbReference>
<dbReference type="GeneID" id="68104298"/>
<dbReference type="EMBL" id="PYSW02000051">
    <property type="protein sequence ID" value="KAG2373755.1"/>
    <property type="molecule type" value="Genomic_DNA"/>
</dbReference>
<dbReference type="PANTHER" id="PTHR10293:SF16">
    <property type="entry name" value="GLUTAREDOXIN-RELATED PROTEIN 5, MITOCHONDRIAL"/>
    <property type="match status" value="1"/>
</dbReference>
<keyword evidence="5" id="KW-0676">Redox-active center</keyword>
<keyword evidence="4" id="KW-0411">Iron-sulfur</keyword>
<dbReference type="PANTHER" id="PTHR10293">
    <property type="entry name" value="GLUTAREDOXIN FAMILY MEMBER"/>
    <property type="match status" value="1"/>
</dbReference>
<dbReference type="GO" id="GO:0051537">
    <property type="term" value="F:2 iron, 2 sulfur cluster binding"/>
    <property type="evidence" value="ECO:0007669"/>
    <property type="project" value="UniProtKB-KW"/>
</dbReference>
<name>A0AA88G906_NAELO</name>
<dbReference type="SUPFAM" id="SSF52833">
    <property type="entry name" value="Thioredoxin-like"/>
    <property type="match status" value="1"/>
</dbReference>
<evidence type="ECO:0000256" key="3">
    <source>
        <dbReference type="ARBA" id="ARBA00023004"/>
    </source>
</evidence>
<dbReference type="InterPro" id="IPR033658">
    <property type="entry name" value="GRX_PICOT-like"/>
</dbReference>
<gene>
    <name evidence="7" type="ORF">C9374_011844</name>
</gene>
<organism evidence="7 8">
    <name type="scientific">Naegleria lovaniensis</name>
    <name type="common">Amoeba</name>
    <dbReference type="NCBI Taxonomy" id="51637"/>
    <lineage>
        <taxon>Eukaryota</taxon>
        <taxon>Discoba</taxon>
        <taxon>Heterolobosea</taxon>
        <taxon>Tetramitia</taxon>
        <taxon>Eutetramitia</taxon>
        <taxon>Vahlkampfiidae</taxon>
        <taxon>Naegleria</taxon>
    </lineage>
</organism>
<dbReference type="FunFam" id="3.40.30.10:FF:000005">
    <property type="entry name" value="Glutaredoxin 5"/>
    <property type="match status" value="1"/>
</dbReference>
<feature type="domain" description="Glutaredoxin" evidence="6">
    <location>
        <begin position="92"/>
        <end position="156"/>
    </location>
</feature>
<keyword evidence="3" id="KW-0408">Iron</keyword>
<dbReference type="Gene3D" id="3.40.30.10">
    <property type="entry name" value="Glutaredoxin"/>
    <property type="match status" value="1"/>
</dbReference>
<dbReference type="InterPro" id="IPR004480">
    <property type="entry name" value="Monothiol_GRX-rel"/>
</dbReference>
<dbReference type="InterPro" id="IPR002109">
    <property type="entry name" value="Glutaredoxin"/>
</dbReference>
<dbReference type="Pfam" id="PF00462">
    <property type="entry name" value="Glutaredoxin"/>
    <property type="match status" value="1"/>
</dbReference>
<dbReference type="GO" id="GO:0005739">
    <property type="term" value="C:mitochondrion"/>
    <property type="evidence" value="ECO:0007669"/>
    <property type="project" value="UniProtKB-ARBA"/>
</dbReference>
<evidence type="ECO:0000256" key="1">
    <source>
        <dbReference type="ARBA" id="ARBA00022714"/>
    </source>
</evidence>
<keyword evidence="8" id="KW-1185">Reference proteome</keyword>
<evidence type="ECO:0000313" key="7">
    <source>
        <dbReference type="EMBL" id="KAG2373755.1"/>
    </source>
</evidence>
<evidence type="ECO:0000256" key="2">
    <source>
        <dbReference type="ARBA" id="ARBA00022723"/>
    </source>
</evidence>
<reference evidence="7 8" key="1">
    <citation type="journal article" date="2018" name="BMC Genomics">
        <title>The genome of Naegleria lovaniensis, the basis for a comparative approach to unravel pathogenicity factors of the human pathogenic amoeba N. fowleri.</title>
        <authorList>
            <person name="Liechti N."/>
            <person name="Schurch N."/>
            <person name="Bruggmann R."/>
            <person name="Wittwer M."/>
        </authorList>
    </citation>
    <scope>NUCLEOTIDE SEQUENCE [LARGE SCALE GENOMIC DNA]</scope>
    <source>
        <strain evidence="7 8">ATCC 30569</strain>
    </source>
</reference>
<evidence type="ECO:0000256" key="4">
    <source>
        <dbReference type="ARBA" id="ARBA00023014"/>
    </source>
</evidence>
<dbReference type="GO" id="GO:0046872">
    <property type="term" value="F:metal ion binding"/>
    <property type="evidence" value="ECO:0007669"/>
    <property type="project" value="UniProtKB-KW"/>
</dbReference>
<dbReference type="InterPro" id="IPR036249">
    <property type="entry name" value="Thioredoxin-like_sf"/>
</dbReference>
<keyword evidence="1" id="KW-0001">2Fe-2S</keyword>
<dbReference type="AlphaFoldDB" id="A0AA88G906"/>